<sequence>MATEHSVLIRDNIHGLDVFVDDPRVKIVSMNATAGVLADPQTFLSFASDLHGQAASISRQAQEVILLLNYALMRPEPVAQIVFAISAVEMLGQQETWTESQKHLLAELAVSAETSSLGSEEERLEVADAIKKNLHRLSLRQGVLRLFERLDLAHLKGKWDSVYAERSRLVHGLAPRPGANYSELAQKAVSLCGYILLKALAAELPIASRYTDEFYKLP</sequence>
<evidence type="ECO:0008006" key="3">
    <source>
        <dbReference type="Google" id="ProtNLM"/>
    </source>
</evidence>
<name>A0A0G3BRD5_9BURK</name>
<reference evidence="1 2" key="1">
    <citation type="submission" date="2015-05" db="EMBL/GenBank/DDBJ databases">
        <authorList>
            <person name="Tang B."/>
            <person name="Yu Y."/>
        </authorList>
    </citation>
    <scope>NUCLEOTIDE SEQUENCE [LARGE SCALE GENOMIC DNA]</scope>
    <source>
        <strain evidence="1 2">DSM 7029</strain>
    </source>
</reference>
<accession>A0A0G3BRD5</accession>
<proteinExistence type="predicted"/>
<dbReference type="KEGG" id="pbh:AAW51_5291"/>
<evidence type="ECO:0000313" key="2">
    <source>
        <dbReference type="Proteomes" id="UP000035352"/>
    </source>
</evidence>
<dbReference type="Proteomes" id="UP000035352">
    <property type="component" value="Chromosome"/>
</dbReference>
<organism evidence="1 2">
    <name type="scientific">Caldimonas brevitalea</name>
    <dbReference type="NCBI Taxonomy" id="413882"/>
    <lineage>
        <taxon>Bacteria</taxon>
        <taxon>Pseudomonadati</taxon>
        <taxon>Pseudomonadota</taxon>
        <taxon>Betaproteobacteria</taxon>
        <taxon>Burkholderiales</taxon>
        <taxon>Sphaerotilaceae</taxon>
        <taxon>Caldimonas</taxon>
    </lineage>
</organism>
<evidence type="ECO:0000313" key="1">
    <source>
        <dbReference type="EMBL" id="AKJ31982.1"/>
    </source>
</evidence>
<protein>
    <recommendedName>
        <fullName evidence="3">Apea-like HEPN domain-containing protein</fullName>
    </recommendedName>
</protein>
<dbReference type="AlphaFoldDB" id="A0A0G3BRD5"/>
<gene>
    <name evidence="1" type="ORF">AAW51_5291</name>
</gene>
<keyword evidence="2" id="KW-1185">Reference proteome</keyword>
<dbReference type="EMBL" id="CP011371">
    <property type="protein sequence ID" value="AKJ31982.1"/>
    <property type="molecule type" value="Genomic_DNA"/>
</dbReference>